<dbReference type="GO" id="GO:0005524">
    <property type="term" value="F:ATP binding"/>
    <property type="evidence" value="ECO:0007669"/>
    <property type="project" value="UniProtKB-KW"/>
</dbReference>
<dbReference type="InterPro" id="IPR047641">
    <property type="entry name" value="ABC_transpr_MalK/UgpC-like"/>
</dbReference>
<dbReference type="FunFam" id="3.40.50.300:FF:000042">
    <property type="entry name" value="Maltose/maltodextrin ABC transporter, ATP-binding protein"/>
    <property type="match status" value="1"/>
</dbReference>
<dbReference type="InterPro" id="IPR027417">
    <property type="entry name" value="P-loop_NTPase"/>
</dbReference>
<evidence type="ECO:0000256" key="6">
    <source>
        <dbReference type="ARBA" id="ARBA00022967"/>
    </source>
</evidence>
<reference evidence="9 10" key="1">
    <citation type="submission" date="2016-11" db="EMBL/GenBank/DDBJ databases">
        <authorList>
            <person name="Jaros S."/>
            <person name="Januszkiewicz K."/>
            <person name="Wedrychowicz H."/>
        </authorList>
    </citation>
    <scope>NUCLEOTIDE SEQUENCE [LARGE SCALE GENOMIC DNA]</scope>
    <source>
        <strain evidence="9 10">DSM 28715</strain>
    </source>
</reference>
<keyword evidence="6" id="KW-1278">Translocase</keyword>
<keyword evidence="7" id="KW-0472">Membrane</keyword>
<feature type="domain" description="ABC transporter" evidence="8">
    <location>
        <begin position="4"/>
        <end position="235"/>
    </location>
</feature>
<dbReference type="InterPro" id="IPR008995">
    <property type="entry name" value="Mo/tungstate-bd_C_term_dom"/>
</dbReference>
<dbReference type="AlphaFoldDB" id="A0A1M5SQS4"/>
<proteinExistence type="inferred from homology"/>
<dbReference type="SUPFAM" id="SSF50331">
    <property type="entry name" value="MOP-like"/>
    <property type="match status" value="1"/>
</dbReference>
<dbReference type="GO" id="GO:0008643">
    <property type="term" value="P:carbohydrate transport"/>
    <property type="evidence" value="ECO:0007669"/>
    <property type="project" value="InterPro"/>
</dbReference>
<dbReference type="PANTHER" id="PTHR43875:SF15">
    <property type="entry name" value="TREHALOSE IMPORT ATP-BINDING PROTEIN SUGC"/>
    <property type="match status" value="1"/>
</dbReference>
<dbReference type="InterPro" id="IPR012340">
    <property type="entry name" value="NA-bd_OB-fold"/>
</dbReference>
<dbReference type="InterPro" id="IPR013611">
    <property type="entry name" value="Transp-assoc_OB_typ2"/>
</dbReference>
<accession>A0A1M5SQS4</accession>
<evidence type="ECO:0000256" key="5">
    <source>
        <dbReference type="ARBA" id="ARBA00022840"/>
    </source>
</evidence>
<comment type="similarity">
    <text evidence="1">Belongs to the ABC transporter superfamily.</text>
</comment>
<dbReference type="OrthoDB" id="8188565at2"/>
<dbReference type="PROSITE" id="PS00211">
    <property type="entry name" value="ABC_TRANSPORTER_1"/>
    <property type="match status" value="1"/>
</dbReference>
<evidence type="ECO:0000256" key="3">
    <source>
        <dbReference type="ARBA" id="ARBA00022475"/>
    </source>
</evidence>
<dbReference type="PROSITE" id="PS50893">
    <property type="entry name" value="ABC_TRANSPORTER_2"/>
    <property type="match status" value="1"/>
</dbReference>
<dbReference type="Pfam" id="PF08402">
    <property type="entry name" value="TOBE_2"/>
    <property type="match status" value="1"/>
</dbReference>
<evidence type="ECO:0000259" key="8">
    <source>
        <dbReference type="PROSITE" id="PS50893"/>
    </source>
</evidence>
<dbReference type="GO" id="GO:0140359">
    <property type="term" value="F:ABC-type transporter activity"/>
    <property type="evidence" value="ECO:0007669"/>
    <property type="project" value="InterPro"/>
</dbReference>
<dbReference type="InterPro" id="IPR003439">
    <property type="entry name" value="ABC_transporter-like_ATP-bd"/>
</dbReference>
<dbReference type="CDD" id="cd03301">
    <property type="entry name" value="ABC_MalK_N"/>
    <property type="match status" value="1"/>
</dbReference>
<keyword evidence="2" id="KW-0813">Transport</keyword>
<keyword evidence="5 9" id="KW-0067">ATP-binding</keyword>
<evidence type="ECO:0000313" key="10">
    <source>
        <dbReference type="Proteomes" id="UP000184074"/>
    </source>
</evidence>
<dbReference type="Proteomes" id="UP000184074">
    <property type="component" value="Unassembled WGS sequence"/>
</dbReference>
<evidence type="ECO:0000256" key="7">
    <source>
        <dbReference type="ARBA" id="ARBA00023136"/>
    </source>
</evidence>
<dbReference type="GO" id="GO:0055052">
    <property type="term" value="C:ATP-binding cassette (ABC) transporter complex, substrate-binding subunit-containing"/>
    <property type="evidence" value="ECO:0007669"/>
    <property type="project" value="TreeGrafter"/>
</dbReference>
<protein>
    <submittedName>
        <fullName evidence="9">Carbohydrate ABC transporter ATP-binding protein, CUT1 family</fullName>
    </submittedName>
</protein>
<dbReference type="Gene3D" id="2.40.50.100">
    <property type="match status" value="1"/>
</dbReference>
<dbReference type="STRING" id="1508389.SAMN05444003_3048"/>
<dbReference type="EMBL" id="FQXB01000007">
    <property type="protein sequence ID" value="SHH40872.1"/>
    <property type="molecule type" value="Genomic_DNA"/>
</dbReference>
<dbReference type="InterPro" id="IPR003593">
    <property type="entry name" value="AAA+_ATPase"/>
</dbReference>
<dbReference type="InterPro" id="IPR015855">
    <property type="entry name" value="ABC_transpr_MalK-like"/>
</dbReference>
<evidence type="ECO:0000256" key="1">
    <source>
        <dbReference type="ARBA" id="ARBA00005417"/>
    </source>
</evidence>
<dbReference type="Gene3D" id="2.40.50.140">
    <property type="entry name" value="Nucleic acid-binding proteins"/>
    <property type="match status" value="1"/>
</dbReference>
<organism evidence="9 10">
    <name type="scientific">Cognatiyoonia sediminum</name>
    <dbReference type="NCBI Taxonomy" id="1508389"/>
    <lineage>
        <taxon>Bacteria</taxon>
        <taxon>Pseudomonadati</taxon>
        <taxon>Pseudomonadota</taxon>
        <taxon>Alphaproteobacteria</taxon>
        <taxon>Rhodobacterales</taxon>
        <taxon>Paracoccaceae</taxon>
        <taxon>Cognatiyoonia</taxon>
    </lineage>
</organism>
<dbReference type="InterPro" id="IPR017871">
    <property type="entry name" value="ABC_transporter-like_CS"/>
</dbReference>
<dbReference type="PANTHER" id="PTHR43875">
    <property type="entry name" value="MALTODEXTRIN IMPORT ATP-BINDING PROTEIN MSMX"/>
    <property type="match status" value="1"/>
</dbReference>
<dbReference type="SUPFAM" id="SSF52540">
    <property type="entry name" value="P-loop containing nucleoside triphosphate hydrolases"/>
    <property type="match status" value="1"/>
</dbReference>
<keyword evidence="3" id="KW-1003">Cell membrane</keyword>
<dbReference type="GO" id="GO:0016887">
    <property type="term" value="F:ATP hydrolysis activity"/>
    <property type="evidence" value="ECO:0007669"/>
    <property type="project" value="InterPro"/>
</dbReference>
<dbReference type="Gene3D" id="3.40.50.300">
    <property type="entry name" value="P-loop containing nucleotide triphosphate hydrolases"/>
    <property type="match status" value="1"/>
</dbReference>
<evidence type="ECO:0000313" key="9">
    <source>
        <dbReference type="EMBL" id="SHH40872.1"/>
    </source>
</evidence>
<dbReference type="Pfam" id="PF00005">
    <property type="entry name" value="ABC_tran"/>
    <property type="match status" value="1"/>
</dbReference>
<sequence length="350" mass="37892">MAEIQLRNVSKRWGSFVGVDNFDLTIADKEFLVLLGPSGCGKTTTMRMIAGLEDPTDGEILIGGNPVNDLEPKDRDIAMVFQSYALYPNMNVYENIRFPLRVRDGGKKADHDAKVMRASAMVELDEFLHRKPAELSGGQRQRVALARAIVREPNAFLMDEPLSNLDAKLRVSTRAQIRNLSHELSVTTIYVTHDQIEAMTLADRVVVMEKGVVQQVGSPTEIYDKPANTFVASFIGNPAMNLIEGNVSNGNFSATSTEVAGVGGSDGKMTLGFRAEDASVVDSGGQINAPIYALELLGDAVMISVRLGGTLVSVRTDKSFRAEIGDTVSISVPTEICHLFDGQTGERIGA</sequence>
<gene>
    <name evidence="9" type="ORF">SAMN05444003_3048</name>
</gene>
<dbReference type="SMART" id="SM00382">
    <property type="entry name" value="AAA"/>
    <property type="match status" value="1"/>
</dbReference>
<keyword evidence="4" id="KW-0547">Nucleotide-binding</keyword>
<evidence type="ECO:0000256" key="2">
    <source>
        <dbReference type="ARBA" id="ARBA00022448"/>
    </source>
</evidence>
<name>A0A1M5SQS4_9RHOB</name>
<keyword evidence="10" id="KW-1185">Reference proteome</keyword>
<dbReference type="NCBIfam" id="NF008653">
    <property type="entry name" value="PRK11650.1"/>
    <property type="match status" value="1"/>
</dbReference>
<evidence type="ECO:0000256" key="4">
    <source>
        <dbReference type="ARBA" id="ARBA00022741"/>
    </source>
</evidence>
<dbReference type="RefSeq" id="WP_072902570.1">
    <property type="nucleotide sequence ID" value="NZ_FQXB01000007.1"/>
</dbReference>